<name>A0ABU8FB65_9BACI</name>
<keyword evidence="2" id="KW-1185">Reference proteome</keyword>
<dbReference type="RefSeq" id="WP_336499028.1">
    <property type="nucleotide sequence ID" value="NZ_JBAWSY010000020.1"/>
</dbReference>
<sequence length="46" mass="5197">MNESKFAELDREQLQELNELEEKLGVTLIAYDTATTGNSSSSQQYN</sequence>
<protein>
    <recommendedName>
        <fullName evidence="3">Uroporphyrinogen-III decarboxylase</fullName>
    </recommendedName>
</protein>
<evidence type="ECO:0008006" key="3">
    <source>
        <dbReference type="Google" id="ProtNLM"/>
    </source>
</evidence>
<comment type="caution">
    <text evidence="1">The sequence shown here is derived from an EMBL/GenBank/DDBJ whole genome shotgun (WGS) entry which is preliminary data.</text>
</comment>
<gene>
    <name evidence="1" type="ORF">WAX74_17765</name>
</gene>
<proteinExistence type="predicted"/>
<accession>A0ABU8FB65</accession>
<dbReference type="Proteomes" id="UP001364890">
    <property type="component" value="Unassembled WGS sequence"/>
</dbReference>
<organism evidence="1 2">
    <name type="scientific">Psychrobacillus mangrovi</name>
    <dbReference type="NCBI Taxonomy" id="3117745"/>
    <lineage>
        <taxon>Bacteria</taxon>
        <taxon>Bacillati</taxon>
        <taxon>Bacillota</taxon>
        <taxon>Bacilli</taxon>
        <taxon>Bacillales</taxon>
        <taxon>Bacillaceae</taxon>
        <taxon>Psychrobacillus</taxon>
    </lineage>
</organism>
<dbReference type="EMBL" id="JBAWSY010000020">
    <property type="protein sequence ID" value="MEI4771477.1"/>
    <property type="molecule type" value="Genomic_DNA"/>
</dbReference>
<evidence type="ECO:0000313" key="1">
    <source>
        <dbReference type="EMBL" id="MEI4771477.1"/>
    </source>
</evidence>
<evidence type="ECO:0000313" key="2">
    <source>
        <dbReference type="Proteomes" id="UP001364890"/>
    </source>
</evidence>
<reference evidence="1 2" key="1">
    <citation type="submission" date="2024-01" db="EMBL/GenBank/DDBJ databases">
        <title>Seven novel Bacillus-like species.</title>
        <authorList>
            <person name="Liu G."/>
        </authorList>
    </citation>
    <scope>NUCLEOTIDE SEQUENCE [LARGE SCALE GENOMIC DNA]</scope>
    <source>
        <strain evidence="1 2">FJAT-51614</strain>
    </source>
</reference>